<dbReference type="EMBL" id="CH408036">
    <property type="protein sequence ID" value="EAQ82989.1"/>
    <property type="molecule type" value="Genomic_DNA"/>
</dbReference>
<evidence type="ECO:0000256" key="1">
    <source>
        <dbReference type="SAM" id="MobiDB-lite"/>
    </source>
</evidence>
<feature type="compositionally biased region" description="Polar residues" evidence="1">
    <location>
        <begin position="236"/>
        <end position="249"/>
    </location>
</feature>
<evidence type="ECO:0000313" key="2">
    <source>
        <dbReference type="EMBL" id="EAQ82989.1"/>
    </source>
</evidence>
<evidence type="ECO:0000313" key="3">
    <source>
        <dbReference type="Proteomes" id="UP000001056"/>
    </source>
</evidence>
<organism evidence="2 3">
    <name type="scientific">Chaetomium globosum (strain ATCC 6205 / CBS 148.51 / DSM 1962 / NBRC 6347 / NRRL 1970)</name>
    <name type="common">Soil fungus</name>
    <dbReference type="NCBI Taxonomy" id="306901"/>
    <lineage>
        <taxon>Eukaryota</taxon>
        <taxon>Fungi</taxon>
        <taxon>Dikarya</taxon>
        <taxon>Ascomycota</taxon>
        <taxon>Pezizomycotina</taxon>
        <taxon>Sordariomycetes</taxon>
        <taxon>Sordariomycetidae</taxon>
        <taxon>Sordariales</taxon>
        <taxon>Chaetomiaceae</taxon>
        <taxon>Chaetomium</taxon>
    </lineage>
</organism>
<dbReference type="AlphaFoldDB" id="Q2GMJ7"/>
<name>Q2GMJ7_CHAGB</name>
<proteinExistence type="predicted"/>
<protein>
    <submittedName>
        <fullName evidence="2">Uncharacterized protein</fullName>
    </submittedName>
</protein>
<feature type="region of interest" description="Disordered" evidence="1">
    <location>
        <begin position="177"/>
        <end position="249"/>
    </location>
</feature>
<dbReference type="HOGENOM" id="CLU_888533_0_0_1"/>
<dbReference type="InParanoid" id="Q2GMJ7"/>
<dbReference type="Proteomes" id="UP000001056">
    <property type="component" value="Unassembled WGS sequence"/>
</dbReference>
<dbReference type="VEuPathDB" id="FungiDB:CHGG_10807"/>
<dbReference type="GeneID" id="4397305"/>
<sequence>MSVDEIYNPWKTKTKPSYRLDFYRHGFRTPPERWWKYPIKINGPLGTLRGSDGAATDTSYLKCMAYFQEVQMWCIMDTNVERRRYYMALNLNIHPAIYVVWGIRLALQNLQKEESLLCPGPEHLATLMACAWRADEGSGRNATYLTDVETKRATAASSRIRHSAYMTAAFVKKMTGGCRTKPLGNSKQPRRGHQALGRGGAADEEPNPQPPSTQHRPAERNLRRAVITNKTREQDPSTMGRSSGIAWTQSRNGQDIAPGVLGAVAGCAALPGAGRASDAEPAPCSFNVRVDGVGRQSQGVPVCLLYLLYEYAE</sequence>
<gene>
    <name evidence="2" type="ORF">CHGG_10807</name>
</gene>
<dbReference type="RefSeq" id="XP_001226074.1">
    <property type="nucleotide sequence ID" value="XM_001226073.1"/>
</dbReference>
<keyword evidence="3" id="KW-1185">Reference proteome</keyword>
<accession>Q2GMJ7</accession>
<reference evidence="3" key="1">
    <citation type="journal article" date="2015" name="Genome Announc.">
        <title>Draft genome sequence of the cellulolytic fungus Chaetomium globosum.</title>
        <authorList>
            <person name="Cuomo C.A."/>
            <person name="Untereiner W.A."/>
            <person name="Ma L.-J."/>
            <person name="Grabherr M."/>
            <person name="Birren B.W."/>
        </authorList>
    </citation>
    <scope>NUCLEOTIDE SEQUENCE [LARGE SCALE GENOMIC DNA]</scope>
    <source>
        <strain evidence="3">ATCC 6205 / CBS 148.51 / DSM 1962 / NBRC 6347 / NRRL 1970</strain>
    </source>
</reference>